<dbReference type="AlphaFoldDB" id="A0AAW0HVV2"/>
<name>A0AAW0HVV2_MYOGA</name>
<protein>
    <recommendedName>
        <fullName evidence="4">Cointegrate resolution protein T</fullName>
    </recommendedName>
</protein>
<evidence type="ECO:0000313" key="3">
    <source>
        <dbReference type="Proteomes" id="UP001488838"/>
    </source>
</evidence>
<gene>
    <name evidence="2" type="ORF">U0070_000025</name>
</gene>
<feature type="coiled-coil region" evidence="1">
    <location>
        <begin position="6"/>
        <end position="105"/>
    </location>
</feature>
<dbReference type="EMBL" id="JBBHLL010000314">
    <property type="protein sequence ID" value="KAK7806098.1"/>
    <property type="molecule type" value="Genomic_DNA"/>
</dbReference>
<dbReference type="Proteomes" id="UP001488838">
    <property type="component" value="Unassembled WGS sequence"/>
</dbReference>
<accession>A0AAW0HVV2</accession>
<sequence>MLGAKKELLLQSLSSLQQEVDGALRQSQQLQAQMAELEQAHTQRLQELAAQHQRDLAAEAERLHEAQLQATQALESREQIHQQKVMVLERQVASLKKQLDQAVQRQQQQAHSD</sequence>
<keyword evidence="3" id="KW-1185">Reference proteome</keyword>
<proteinExistence type="predicted"/>
<organism evidence="2 3">
    <name type="scientific">Myodes glareolus</name>
    <name type="common">Bank vole</name>
    <name type="synonym">Clethrionomys glareolus</name>
    <dbReference type="NCBI Taxonomy" id="447135"/>
    <lineage>
        <taxon>Eukaryota</taxon>
        <taxon>Metazoa</taxon>
        <taxon>Chordata</taxon>
        <taxon>Craniata</taxon>
        <taxon>Vertebrata</taxon>
        <taxon>Euteleostomi</taxon>
        <taxon>Mammalia</taxon>
        <taxon>Eutheria</taxon>
        <taxon>Euarchontoglires</taxon>
        <taxon>Glires</taxon>
        <taxon>Rodentia</taxon>
        <taxon>Myomorpha</taxon>
        <taxon>Muroidea</taxon>
        <taxon>Cricetidae</taxon>
        <taxon>Arvicolinae</taxon>
        <taxon>Myodes</taxon>
    </lineage>
</organism>
<reference evidence="2 3" key="1">
    <citation type="journal article" date="2023" name="bioRxiv">
        <title>Conserved and derived expression patterns and positive selection on dental genes reveal complex evolutionary context of ever-growing rodent molars.</title>
        <authorList>
            <person name="Calamari Z.T."/>
            <person name="Song A."/>
            <person name="Cohen E."/>
            <person name="Akter M."/>
            <person name="Roy R.D."/>
            <person name="Hallikas O."/>
            <person name="Christensen M.M."/>
            <person name="Li P."/>
            <person name="Marangoni P."/>
            <person name="Jernvall J."/>
            <person name="Klein O.D."/>
        </authorList>
    </citation>
    <scope>NUCLEOTIDE SEQUENCE [LARGE SCALE GENOMIC DNA]</scope>
    <source>
        <strain evidence="2">V071</strain>
    </source>
</reference>
<evidence type="ECO:0008006" key="4">
    <source>
        <dbReference type="Google" id="ProtNLM"/>
    </source>
</evidence>
<evidence type="ECO:0000313" key="2">
    <source>
        <dbReference type="EMBL" id="KAK7806098.1"/>
    </source>
</evidence>
<keyword evidence="1" id="KW-0175">Coiled coil</keyword>
<comment type="caution">
    <text evidence="2">The sequence shown here is derived from an EMBL/GenBank/DDBJ whole genome shotgun (WGS) entry which is preliminary data.</text>
</comment>
<evidence type="ECO:0000256" key="1">
    <source>
        <dbReference type="SAM" id="Coils"/>
    </source>
</evidence>